<keyword evidence="4" id="KW-1185">Reference proteome</keyword>
<keyword evidence="1 3" id="KW-0808">Transferase</keyword>
<evidence type="ECO:0000259" key="2">
    <source>
        <dbReference type="Pfam" id="PF05686"/>
    </source>
</evidence>
<dbReference type="RefSeq" id="WP_114437857.1">
    <property type="nucleotide sequence ID" value="NZ_QPIZ01000027.1"/>
</dbReference>
<evidence type="ECO:0000313" key="3">
    <source>
        <dbReference type="EMBL" id="RCW29540.1"/>
    </source>
</evidence>
<evidence type="ECO:0000256" key="1">
    <source>
        <dbReference type="ARBA" id="ARBA00022679"/>
    </source>
</evidence>
<dbReference type="AlphaFoldDB" id="A0A368UNC2"/>
<dbReference type="GO" id="GO:0016740">
    <property type="term" value="F:transferase activity"/>
    <property type="evidence" value="ECO:0007669"/>
    <property type="project" value="UniProtKB-KW"/>
</dbReference>
<protein>
    <submittedName>
        <fullName evidence="3">Glycosyl transferase family 90</fullName>
    </submittedName>
</protein>
<reference evidence="3 4" key="1">
    <citation type="submission" date="2018-07" db="EMBL/GenBank/DDBJ databases">
        <title>Freshwater and sediment microbial communities from various areas in North America, analyzing microbe dynamics in response to fracking.</title>
        <authorList>
            <person name="Lamendella R."/>
        </authorList>
    </citation>
    <scope>NUCLEOTIDE SEQUENCE [LARGE SCALE GENOMIC DNA]</scope>
    <source>
        <strain evidence="3 4">160A</strain>
    </source>
</reference>
<dbReference type="Pfam" id="PF05686">
    <property type="entry name" value="Glyco_transf_90"/>
    <property type="match status" value="1"/>
</dbReference>
<accession>A0A368UNC2</accession>
<dbReference type="PANTHER" id="PTHR12203">
    <property type="entry name" value="KDEL LYS-ASP-GLU-LEU CONTAINING - RELATED"/>
    <property type="match status" value="1"/>
</dbReference>
<comment type="caution">
    <text evidence="3">The sequence shown here is derived from an EMBL/GenBank/DDBJ whole genome shotgun (WGS) entry which is preliminary data.</text>
</comment>
<name>A0A368UNC2_9BACT</name>
<dbReference type="PANTHER" id="PTHR12203:SF35">
    <property type="entry name" value="PROTEIN O-GLUCOSYLTRANSFERASE 1"/>
    <property type="match status" value="1"/>
</dbReference>
<dbReference type="InterPro" id="IPR006598">
    <property type="entry name" value="CAP10"/>
</dbReference>
<proteinExistence type="predicted"/>
<feature type="domain" description="Glycosyl transferase CAP10" evidence="2">
    <location>
        <begin position="152"/>
        <end position="296"/>
    </location>
</feature>
<dbReference type="InterPro" id="IPR051091">
    <property type="entry name" value="O-Glucosyltr/Glycosyltrsf_90"/>
</dbReference>
<dbReference type="Proteomes" id="UP000252733">
    <property type="component" value="Unassembled WGS sequence"/>
</dbReference>
<gene>
    <name evidence="3" type="ORF">DFO77_12733</name>
</gene>
<evidence type="ECO:0000313" key="4">
    <source>
        <dbReference type="Proteomes" id="UP000252733"/>
    </source>
</evidence>
<sequence length="342" mass="40815">MLKLTSLKSMMQKNNKFFYYSGNFMRQLLPRRIFQNKLKKKHKLLKKYWSDDVVKRVNYYNKLAPDSQIGKTSIHLGNFKYGIKPKTYFFDSFKYFRYFPDNLRISFLFGDITYTPPEPSFVKSRPVGEGNYNSVVLKLNEIRHFLFIKDSKFFDSKKNNLVWRGKVYQQKREDFLRRYFDHPMCNVGKVNSDKGGMKWFLPRMSIHKQLEYKFILCLEGNDVASNLKWVMSSNSIAVMPKPRFETWFMEGTLKGGVHYIEIREDYSDLEEKLKYYLENKDETRRIIENAHLHVEQFKNKKREELISFLTILKYFRNTGQKTGDLNSQIANNHASADNSDIL</sequence>
<organism evidence="3 4">
    <name type="scientific">Marinilabilia salmonicolor</name>
    <dbReference type="NCBI Taxonomy" id="989"/>
    <lineage>
        <taxon>Bacteria</taxon>
        <taxon>Pseudomonadati</taxon>
        <taxon>Bacteroidota</taxon>
        <taxon>Bacteroidia</taxon>
        <taxon>Marinilabiliales</taxon>
        <taxon>Marinilabiliaceae</taxon>
        <taxon>Marinilabilia</taxon>
    </lineage>
</organism>
<dbReference type="EMBL" id="QPIZ01000027">
    <property type="protein sequence ID" value="RCW29540.1"/>
    <property type="molecule type" value="Genomic_DNA"/>
</dbReference>